<dbReference type="GO" id="GO:0019346">
    <property type="term" value="P:transsulfuration"/>
    <property type="evidence" value="ECO:0007669"/>
    <property type="project" value="InterPro"/>
</dbReference>
<evidence type="ECO:0000256" key="7">
    <source>
        <dbReference type="PIRSR" id="PIRSR001434-2"/>
    </source>
</evidence>
<dbReference type="RefSeq" id="WP_144850494.1">
    <property type="nucleotide sequence ID" value="NZ_VNJI01000028.1"/>
</dbReference>
<protein>
    <recommendedName>
        <fullName evidence="3">homocysteine desulfhydrase</fullName>
        <ecNumber evidence="3">4.4.1.2</ecNumber>
    </recommendedName>
    <alternativeName>
        <fullName evidence="4">Homocysteine desulfhydrase</fullName>
    </alternativeName>
</protein>
<dbReference type="GO" id="GO:0005737">
    <property type="term" value="C:cytoplasm"/>
    <property type="evidence" value="ECO:0007669"/>
    <property type="project" value="TreeGrafter"/>
</dbReference>
<evidence type="ECO:0000256" key="1">
    <source>
        <dbReference type="ARBA" id="ARBA00001933"/>
    </source>
</evidence>
<dbReference type="EC" id="4.4.1.2" evidence="3"/>
<feature type="modified residue" description="N6-(pyridoxal phosphate)lysine" evidence="7">
    <location>
        <position position="209"/>
    </location>
</feature>
<dbReference type="GO" id="GO:0018826">
    <property type="term" value="F:methionine gamma-lyase activity"/>
    <property type="evidence" value="ECO:0007669"/>
    <property type="project" value="UniProtKB-EC"/>
</dbReference>
<dbReference type="InterPro" id="IPR015424">
    <property type="entry name" value="PyrdxlP-dep_Trfase"/>
</dbReference>
<organism evidence="9 10">
    <name type="scientific">Paenibacillus cremeus</name>
    <dbReference type="NCBI Taxonomy" id="2163881"/>
    <lineage>
        <taxon>Bacteria</taxon>
        <taxon>Bacillati</taxon>
        <taxon>Bacillota</taxon>
        <taxon>Bacilli</taxon>
        <taxon>Bacillales</taxon>
        <taxon>Paenibacillaceae</taxon>
        <taxon>Paenibacillus</taxon>
    </lineage>
</organism>
<proteinExistence type="inferred from homology"/>
<evidence type="ECO:0000256" key="6">
    <source>
        <dbReference type="ARBA" id="ARBA00052699"/>
    </source>
</evidence>
<comment type="similarity">
    <text evidence="8">Belongs to the trans-sulfuration enzymes family.</text>
</comment>
<dbReference type="InterPro" id="IPR015421">
    <property type="entry name" value="PyrdxlP-dep_Trfase_major"/>
</dbReference>
<comment type="caution">
    <text evidence="9">The sequence shown here is derived from an EMBL/GenBank/DDBJ whole genome shotgun (WGS) entry which is preliminary data.</text>
</comment>
<evidence type="ECO:0000256" key="3">
    <source>
        <dbReference type="ARBA" id="ARBA00047175"/>
    </source>
</evidence>
<comment type="cofactor">
    <cofactor evidence="1 8">
        <name>pyridoxal 5'-phosphate</name>
        <dbReference type="ChEBI" id="CHEBI:597326"/>
    </cofactor>
</comment>
<evidence type="ECO:0000256" key="4">
    <source>
        <dbReference type="ARBA" id="ARBA00047199"/>
    </source>
</evidence>
<evidence type="ECO:0000256" key="2">
    <source>
        <dbReference type="ARBA" id="ARBA00022898"/>
    </source>
</evidence>
<dbReference type="AlphaFoldDB" id="A0A559K7I4"/>
<dbReference type="Pfam" id="PF01053">
    <property type="entry name" value="Cys_Met_Meta_PP"/>
    <property type="match status" value="1"/>
</dbReference>
<dbReference type="OrthoDB" id="9780685at2"/>
<comment type="catalytic activity">
    <reaction evidence="5">
        <text>L-homocysteine + H2O = 2-oxobutanoate + hydrogen sulfide + NH4(+) + H(+)</text>
        <dbReference type="Rhea" id="RHEA:14501"/>
        <dbReference type="ChEBI" id="CHEBI:15377"/>
        <dbReference type="ChEBI" id="CHEBI:15378"/>
        <dbReference type="ChEBI" id="CHEBI:16763"/>
        <dbReference type="ChEBI" id="CHEBI:28938"/>
        <dbReference type="ChEBI" id="CHEBI:29919"/>
        <dbReference type="ChEBI" id="CHEBI:58199"/>
        <dbReference type="EC" id="4.4.1.2"/>
    </reaction>
    <physiologicalReaction direction="left-to-right" evidence="5">
        <dbReference type="Rhea" id="RHEA:14502"/>
    </physiologicalReaction>
</comment>
<dbReference type="FunFam" id="3.40.640.10:FF:000046">
    <property type="entry name" value="Cystathionine gamma-lyase"/>
    <property type="match status" value="1"/>
</dbReference>
<evidence type="ECO:0000313" key="10">
    <source>
        <dbReference type="Proteomes" id="UP000317036"/>
    </source>
</evidence>
<keyword evidence="2 7" id="KW-0663">Pyridoxal phosphate</keyword>
<dbReference type="Gene3D" id="3.90.1150.10">
    <property type="entry name" value="Aspartate Aminotransferase, domain 1"/>
    <property type="match status" value="1"/>
</dbReference>
<dbReference type="PANTHER" id="PTHR11808:SF80">
    <property type="entry name" value="CYSTATHIONINE GAMMA-LYASE"/>
    <property type="match status" value="1"/>
</dbReference>
<evidence type="ECO:0000313" key="9">
    <source>
        <dbReference type="EMBL" id="TVY08043.1"/>
    </source>
</evidence>
<comment type="catalytic activity">
    <reaction evidence="6">
        <text>L-methionine + H2O = methanethiol + 2-oxobutanoate + NH4(+)</text>
        <dbReference type="Rhea" id="RHEA:23800"/>
        <dbReference type="ChEBI" id="CHEBI:15377"/>
        <dbReference type="ChEBI" id="CHEBI:16007"/>
        <dbReference type="ChEBI" id="CHEBI:16763"/>
        <dbReference type="ChEBI" id="CHEBI:28938"/>
        <dbReference type="ChEBI" id="CHEBI:57844"/>
        <dbReference type="EC" id="4.4.1.11"/>
    </reaction>
    <physiologicalReaction direction="left-to-right" evidence="6">
        <dbReference type="Rhea" id="RHEA:23801"/>
    </physiologicalReaction>
</comment>
<dbReference type="InterPro" id="IPR015422">
    <property type="entry name" value="PyrdxlP-dep_Trfase_small"/>
</dbReference>
<dbReference type="SUPFAM" id="SSF53383">
    <property type="entry name" value="PLP-dependent transferases"/>
    <property type="match status" value="1"/>
</dbReference>
<gene>
    <name evidence="9" type="ORF">FPZ49_20810</name>
</gene>
<accession>A0A559K7I4</accession>
<dbReference type="PIRSF" id="PIRSF001434">
    <property type="entry name" value="CGS"/>
    <property type="match status" value="1"/>
</dbReference>
<evidence type="ECO:0000256" key="8">
    <source>
        <dbReference type="RuleBase" id="RU362118"/>
    </source>
</evidence>
<dbReference type="GO" id="GO:0030170">
    <property type="term" value="F:pyridoxal phosphate binding"/>
    <property type="evidence" value="ECO:0007669"/>
    <property type="project" value="InterPro"/>
</dbReference>
<name>A0A559K7I4_9BACL</name>
<sequence length="385" mass="42480">MRSDLKRVQEIITSIDVHSEDLFGAVVPPTFENTIYRYPDYEAVKQVAEGRAHRYGYSKNGNPTTEAVERVLAALEKGEAAKCFSSGTAAIYTVLLSVLEPGSHVITVKNVYGRTSDFLKRTFHKFNVQTTFVSGEWLEEFEEAIQPNTRLIYLESPTSWQFELQPIRAVSQLAKQHGIKVVIDNTWATPVFQNPLELGADAVIHSASKYLGGHSDLVAGVVIGPKTWISDLPQLGAVLSPYESAKLLRGVRTLALRMERHEQSALRIAAFLEQENKVTRVNYPGLASYHQYELAQSQMSGCSGLMSFHLDANEAGIRSFIDSLRHISIGGSWGGFESILYAAAMSGTEAEVTARGFGFTQIRLSVGLEVADTLLEDLHTALQLI</sequence>
<keyword evidence="10" id="KW-1185">Reference proteome</keyword>
<dbReference type="InterPro" id="IPR000277">
    <property type="entry name" value="Cys/Met-Metab_PyrdxlP-dep_enz"/>
</dbReference>
<dbReference type="EMBL" id="VNJI01000028">
    <property type="protein sequence ID" value="TVY08043.1"/>
    <property type="molecule type" value="Genomic_DNA"/>
</dbReference>
<keyword evidence="9" id="KW-0808">Transferase</keyword>
<dbReference type="PANTHER" id="PTHR11808">
    <property type="entry name" value="TRANS-SULFURATION ENZYME FAMILY MEMBER"/>
    <property type="match status" value="1"/>
</dbReference>
<evidence type="ECO:0000256" key="5">
    <source>
        <dbReference type="ARBA" id="ARBA00048780"/>
    </source>
</evidence>
<dbReference type="GO" id="GO:0016740">
    <property type="term" value="F:transferase activity"/>
    <property type="evidence" value="ECO:0007669"/>
    <property type="project" value="UniProtKB-KW"/>
</dbReference>
<reference evidence="9 10" key="1">
    <citation type="submission" date="2019-07" db="EMBL/GenBank/DDBJ databases">
        <authorList>
            <person name="Kim J."/>
        </authorList>
    </citation>
    <scope>NUCLEOTIDE SEQUENCE [LARGE SCALE GENOMIC DNA]</scope>
    <source>
        <strain evidence="9 10">JC52</strain>
    </source>
</reference>
<dbReference type="CDD" id="cd00614">
    <property type="entry name" value="CGS_like"/>
    <property type="match status" value="1"/>
</dbReference>
<dbReference type="Gene3D" id="3.40.640.10">
    <property type="entry name" value="Type I PLP-dependent aspartate aminotransferase-like (Major domain)"/>
    <property type="match status" value="1"/>
</dbReference>
<dbReference type="Proteomes" id="UP000317036">
    <property type="component" value="Unassembled WGS sequence"/>
</dbReference>
<dbReference type="GO" id="GO:0047982">
    <property type="term" value="F:homocysteine desulfhydrase activity"/>
    <property type="evidence" value="ECO:0007669"/>
    <property type="project" value="UniProtKB-EC"/>
</dbReference>